<dbReference type="InterPro" id="IPR048696">
    <property type="entry name" value="SHQ1-like_CS"/>
</dbReference>
<dbReference type="AlphaFoldDB" id="A0A835YXH0"/>
<dbReference type="SUPFAM" id="SSF49764">
    <property type="entry name" value="HSP20-like chaperones"/>
    <property type="match status" value="1"/>
</dbReference>
<accession>A0A835YXH0</accession>
<dbReference type="EMBL" id="JAFCMP010000238">
    <property type="protein sequence ID" value="KAG5182518.1"/>
    <property type="molecule type" value="Genomic_DNA"/>
</dbReference>
<dbReference type="Pfam" id="PF04925">
    <property type="entry name" value="SHQ1"/>
    <property type="match status" value="1"/>
</dbReference>
<dbReference type="PROSITE" id="PS51203">
    <property type="entry name" value="CS"/>
    <property type="match status" value="1"/>
</dbReference>
<feature type="compositionally biased region" description="Acidic residues" evidence="2">
    <location>
        <begin position="139"/>
        <end position="149"/>
    </location>
</feature>
<dbReference type="InterPro" id="IPR007052">
    <property type="entry name" value="CS_dom"/>
</dbReference>
<dbReference type="GO" id="GO:0005737">
    <property type="term" value="C:cytoplasm"/>
    <property type="evidence" value="ECO:0007669"/>
    <property type="project" value="TreeGrafter"/>
</dbReference>
<dbReference type="InterPro" id="IPR008978">
    <property type="entry name" value="HSP20-like_chaperone"/>
</dbReference>
<dbReference type="InterPro" id="IPR007009">
    <property type="entry name" value="Shq1_C"/>
</dbReference>
<evidence type="ECO:0000313" key="5">
    <source>
        <dbReference type="Proteomes" id="UP000664859"/>
    </source>
</evidence>
<dbReference type="CDD" id="cd00298">
    <property type="entry name" value="ACD_sHsps_p23-like"/>
    <property type="match status" value="1"/>
</dbReference>
<feature type="compositionally biased region" description="Gly residues" evidence="2">
    <location>
        <begin position="696"/>
        <end position="707"/>
    </location>
</feature>
<evidence type="ECO:0000256" key="1">
    <source>
        <dbReference type="ARBA" id="ARBA00005607"/>
    </source>
</evidence>
<feature type="region of interest" description="Disordered" evidence="2">
    <location>
        <begin position="897"/>
        <end position="932"/>
    </location>
</feature>
<evidence type="ECO:0000313" key="4">
    <source>
        <dbReference type="EMBL" id="KAG5182518.1"/>
    </source>
</evidence>
<organism evidence="4 5">
    <name type="scientific">Tribonema minus</name>
    <dbReference type="NCBI Taxonomy" id="303371"/>
    <lineage>
        <taxon>Eukaryota</taxon>
        <taxon>Sar</taxon>
        <taxon>Stramenopiles</taxon>
        <taxon>Ochrophyta</taxon>
        <taxon>PX clade</taxon>
        <taxon>Xanthophyceae</taxon>
        <taxon>Tribonematales</taxon>
        <taxon>Tribonemataceae</taxon>
        <taxon>Tribonema</taxon>
    </lineage>
</organism>
<proteinExistence type="inferred from homology"/>
<dbReference type="Proteomes" id="UP000664859">
    <property type="component" value="Unassembled WGS sequence"/>
</dbReference>
<comment type="similarity">
    <text evidence="1">Belongs to the SHQ1 family.</text>
</comment>
<dbReference type="GO" id="GO:0051082">
    <property type="term" value="F:unfolded protein binding"/>
    <property type="evidence" value="ECO:0007669"/>
    <property type="project" value="TreeGrafter"/>
</dbReference>
<feature type="domain" description="CS" evidence="3">
    <location>
        <begin position="2"/>
        <end position="96"/>
    </location>
</feature>
<evidence type="ECO:0000259" key="3">
    <source>
        <dbReference type="PROSITE" id="PS51203"/>
    </source>
</evidence>
<feature type="region of interest" description="Disordered" evidence="2">
    <location>
        <begin position="993"/>
        <end position="1012"/>
    </location>
</feature>
<feature type="compositionally biased region" description="Gly residues" evidence="2">
    <location>
        <begin position="729"/>
        <end position="738"/>
    </location>
</feature>
<name>A0A835YXH0_9STRA</name>
<keyword evidence="5" id="KW-1185">Reference proteome</keyword>
<protein>
    <submittedName>
        <fullName evidence="4">SHQ1 protein-domain-containing protein</fullName>
    </submittedName>
</protein>
<comment type="caution">
    <text evidence="4">The sequence shown here is derived from an EMBL/GenBank/DDBJ whole genome shotgun (WGS) entry which is preliminary data.</text>
</comment>
<feature type="region of interest" description="Disordered" evidence="2">
    <location>
        <begin position="687"/>
        <end position="798"/>
    </location>
</feature>
<feature type="compositionally biased region" description="Low complexity" evidence="2">
    <location>
        <begin position="776"/>
        <end position="798"/>
    </location>
</feature>
<dbReference type="InterPro" id="IPR039742">
    <property type="entry name" value="Shq1"/>
</dbReference>
<dbReference type="GO" id="GO:0000493">
    <property type="term" value="P:box H/ACA snoRNP assembly"/>
    <property type="evidence" value="ECO:0007669"/>
    <property type="project" value="InterPro"/>
</dbReference>
<dbReference type="PANTHER" id="PTHR12967">
    <property type="entry name" value="PROTEIN SHQ1 HOMOLOG"/>
    <property type="match status" value="1"/>
</dbReference>
<dbReference type="OrthoDB" id="73639at2759"/>
<feature type="compositionally biased region" description="Polar residues" evidence="2">
    <location>
        <begin position="1003"/>
        <end position="1012"/>
    </location>
</feature>
<gene>
    <name evidence="4" type="ORF">JKP88DRAFT_318688</name>
</gene>
<dbReference type="PANTHER" id="PTHR12967:SF0">
    <property type="entry name" value="PROTEIN SHQ1 HOMOLOG"/>
    <property type="match status" value="1"/>
</dbReference>
<feature type="region of interest" description="Disordered" evidence="2">
    <location>
        <begin position="118"/>
        <end position="163"/>
    </location>
</feature>
<feature type="compositionally biased region" description="Acidic residues" evidence="2">
    <location>
        <begin position="762"/>
        <end position="775"/>
    </location>
</feature>
<feature type="compositionally biased region" description="Low complexity" evidence="2">
    <location>
        <begin position="739"/>
        <end position="748"/>
    </location>
</feature>
<sequence length="1012" mass="105790">MPVTPRFSVEQTDDFVCVTIRVPHIRVSAAETHVEEDGCGVSFYCKPYLLKLRLPLPVRGEDDERCRAVYDPAADGGTVVLHLPKATAGQHFPDLDLTSALLQPKWDPSKELADRAAERAAEGGTGIEVLASSTATDAPDSDDEVEVEDGSAPPPDAPCGDDDLGLGLGLGLARPSYGFNQAFSGFFRGLREELREMAQLPDPDATPEHERRAQREHAESLAFDEGRYLGDLLGAEEDVIFTEALAYQPDWINADSGFTEEEQAQMAQLPRKEYLIRAASREEWQLAASREEWQLFQGLADIIFGYAYDQRTTQGEGNVESAWTIATLSATLSWFEVWGSNAQEAVWGSNAQEAVAASARRSLCYPYLRHWQLTRACLGDVAAALRGGRRAALRCLLRIHATLARSEFHYLHNKPHYRHNKMRARRRPEFRYLHNEVRARALYVSDYCVWLQMLGNDDNLREYANAYAEASAALTKEYANAYAEASAALTKVAQWLAWLTKTRPRSGTRRELPDLPQRPLPAAAARSARQPAAVLNSAAALIAHRRRSAAARSTRQPLAPPEALLSCVSVLIVFRHRSAATCAAASSLPAAALMERAWALALPEAALNCTSVPMRAPASAVPEALLNAPCVSAHRTPPPLPPAASVGLGLPEAEREYQAALLVYRPSVGLGLPEAEREYQAALFGPRSADTDDASGGLGSGGGGGSSGSSSVIRPHLAALVGPHTSGGLSSGGGGGSRSGDSLPSALGSGSGSRGGSGGCSDESDSESSSDDESYSDASLLSGSDVHPAAATPPTTRGDAATAAAAAAAAPATPAAFSCTAAAAAAAAGAAAAPVENAQDSGHAAAAAARETHAAAAAAAGVEHRSALLNNAEAPMLPPPPSPAVSSVATPIATDAAETDATATSDGSAGPQPAPSDGLDVPLPPPLSPAATADAAVEAGVCGRDGAKATHQRPLCVNPPSPPPCEGDREASVLRLLGGVPELTRRAAALSISRGADAEHENSTQAALIQEL</sequence>
<feature type="compositionally biased region" description="Gly residues" evidence="2">
    <location>
        <begin position="749"/>
        <end position="759"/>
    </location>
</feature>
<reference evidence="4" key="1">
    <citation type="submission" date="2021-02" db="EMBL/GenBank/DDBJ databases">
        <title>First Annotated Genome of the Yellow-green Alga Tribonema minus.</title>
        <authorList>
            <person name="Mahan K.M."/>
        </authorList>
    </citation>
    <scope>NUCLEOTIDE SEQUENCE</scope>
    <source>
        <strain evidence="4">UTEX B ZZ1240</strain>
    </source>
</reference>
<feature type="compositionally biased region" description="Low complexity" evidence="2">
    <location>
        <begin position="897"/>
        <end position="921"/>
    </location>
</feature>
<evidence type="ECO:0000256" key="2">
    <source>
        <dbReference type="SAM" id="MobiDB-lite"/>
    </source>
</evidence>
<dbReference type="GO" id="GO:0005654">
    <property type="term" value="C:nucleoplasm"/>
    <property type="evidence" value="ECO:0007669"/>
    <property type="project" value="TreeGrafter"/>
</dbReference>
<dbReference type="Pfam" id="PF21413">
    <property type="entry name" value="SHQ1-like_CS"/>
    <property type="match status" value="1"/>
</dbReference>
<dbReference type="Gene3D" id="2.60.40.790">
    <property type="match status" value="1"/>
</dbReference>